<dbReference type="InterPro" id="IPR050315">
    <property type="entry name" value="FAD-oxidoreductase_2"/>
</dbReference>
<dbReference type="Pfam" id="PF00890">
    <property type="entry name" value="FAD_binding_2"/>
    <property type="match status" value="1"/>
</dbReference>
<dbReference type="GO" id="GO:0008202">
    <property type="term" value="P:steroid metabolic process"/>
    <property type="evidence" value="ECO:0007669"/>
    <property type="project" value="UniProtKB-ARBA"/>
</dbReference>
<dbReference type="PANTHER" id="PTHR43400:SF10">
    <property type="entry name" value="3-OXOSTEROID 1-DEHYDROGENASE"/>
    <property type="match status" value="1"/>
</dbReference>
<dbReference type="InterPro" id="IPR036188">
    <property type="entry name" value="FAD/NAD-bd_sf"/>
</dbReference>
<evidence type="ECO:0000256" key="2">
    <source>
        <dbReference type="ARBA" id="ARBA00022630"/>
    </source>
</evidence>
<comment type="cofactor">
    <cofactor evidence="1">
        <name>FAD</name>
        <dbReference type="ChEBI" id="CHEBI:57692"/>
    </cofactor>
</comment>
<evidence type="ECO:0000313" key="7">
    <source>
        <dbReference type="Proteomes" id="UP000215703"/>
    </source>
</evidence>
<dbReference type="GO" id="GO:0016491">
    <property type="term" value="F:oxidoreductase activity"/>
    <property type="evidence" value="ECO:0007669"/>
    <property type="project" value="UniProtKB-KW"/>
</dbReference>
<dbReference type="SUPFAM" id="SSF51905">
    <property type="entry name" value="FAD/NAD(P)-binding domain"/>
    <property type="match status" value="1"/>
</dbReference>
<feature type="domain" description="FAD-dependent oxidoreductase 2 FAD-binding" evidence="5">
    <location>
        <begin position="13"/>
        <end position="544"/>
    </location>
</feature>
<protein>
    <submittedName>
        <fullName evidence="6">FAD-binding protein</fullName>
    </submittedName>
</protein>
<evidence type="ECO:0000259" key="5">
    <source>
        <dbReference type="Pfam" id="PF00890"/>
    </source>
</evidence>
<reference evidence="6 7" key="2">
    <citation type="journal article" date="2017" name="Syst. Appl. Microbiol.">
        <title>Soybeans inoculated with root zone soils of Canadian native legumes harbour diverse and novel Bradyrhizobium spp. that possess agricultural potential.</title>
        <authorList>
            <person name="Bromfield E.S.P."/>
            <person name="Cloutier S."/>
            <person name="Tambong J.T."/>
            <person name="Tran Thi T.V."/>
        </authorList>
    </citation>
    <scope>NUCLEOTIDE SEQUENCE [LARGE SCALE GENOMIC DNA]</scope>
    <source>
        <strain evidence="6 7">OO99</strain>
    </source>
</reference>
<dbReference type="Gene3D" id="3.50.50.60">
    <property type="entry name" value="FAD/NAD(P)-binding domain"/>
    <property type="match status" value="2"/>
</dbReference>
<dbReference type="SUPFAM" id="SSF56425">
    <property type="entry name" value="Succinate dehydrogenase/fumarate reductase flavoprotein, catalytic domain"/>
    <property type="match status" value="1"/>
</dbReference>
<keyword evidence="3" id="KW-0274">FAD</keyword>
<organism evidence="6 7">
    <name type="scientific">Bradyrhizobium ottawaense</name>
    <dbReference type="NCBI Taxonomy" id="931866"/>
    <lineage>
        <taxon>Bacteria</taxon>
        <taxon>Pseudomonadati</taxon>
        <taxon>Pseudomonadota</taxon>
        <taxon>Alphaproteobacteria</taxon>
        <taxon>Hyphomicrobiales</taxon>
        <taxon>Nitrobacteraceae</taxon>
        <taxon>Bradyrhizobium</taxon>
    </lineage>
</organism>
<dbReference type="PRINTS" id="PR00411">
    <property type="entry name" value="PNDRDTASEI"/>
</dbReference>
<dbReference type="RefSeq" id="WP_095425235.1">
    <property type="nucleotide sequence ID" value="NZ_CP029425.2"/>
</dbReference>
<evidence type="ECO:0000256" key="3">
    <source>
        <dbReference type="ARBA" id="ARBA00022827"/>
    </source>
</evidence>
<dbReference type="GeneID" id="92969265"/>
<gene>
    <name evidence="6" type="ORF">CIT37_00965</name>
</gene>
<evidence type="ECO:0000313" key="6">
    <source>
        <dbReference type="EMBL" id="AWL91033.1"/>
    </source>
</evidence>
<evidence type="ECO:0000256" key="4">
    <source>
        <dbReference type="ARBA" id="ARBA00023002"/>
    </source>
</evidence>
<dbReference type="PANTHER" id="PTHR43400">
    <property type="entry name" value="FUMARATE REDUCTASE"/>
    <property type="match status" value="1"/>
</dbReference>
<evidence type="ECO:0000256" key="1">
    <source>
        <dbReference type="ARBA" id="ARBA00001974"/>
    </source>
</evidence>
<dbReference type="Gene3D" id="3.90.700.10">
    <property type="entry name" value="Succinate dehydrogenase/fumarate reductase flavoprotein, catalytic domain"/>
    <property type="match status" value="1"/>
</dbReference>
<reference evidence="6 7" key="1">
    <citation type="journal article" date="2014" name="Int. J. Syst. Evol. Microbiol.">
        <title>Bradyrhizobium ottawaense sp. nov., a symbiotic nitrogen fixing bacterium from root nodules of soybeans in Canada.</title>
        <authorList>
            <person name="Yu X."/>
            <person name="Cloutier S."/>
            <person name="Tambong J.T."/>
            <person name="Bromfield E.S."/>
        </authorList>
    </citation>
    <scope>NUCLEOTIDE SEQUENCE [LARGE SCALE GENOMIC DNA]</scope>
    <source>
        <strain evidence="6 7">OO99</strain>
    </source>
</reference>
<accession>A0A2U8P027</accession>
<dbReference type="InterPro" id="IPR027477">
    <property type="entry name" value="Succ_DH/fumarate_Rdtase_cat_sf"/>
</dbReference>
<dbReference type="EMBL" id="CP029425">
    <property type="protein sequence ID" value="AWL91033.1"/>
    <property type="molecule type" value="Genomic_DNA"/>
</dbReference>
<dbReference type="KEGG" id="bot:CIT37_00965"/>
<proteinExistence type="predicted"/>
<sequence length="569" mass="61117">MVQANHSWDGETDLLVIGAGAAGMTAALVAALEGLQVILCEKSDMVGGTTATSAGTVWIPGSRQGRLTGKPDTPEGARTYLAAMLGDHATDQRLDMYLKAGPIVLDYLEQKTSVRFAAPPVHPDYKDLPGAAIAGRALGAAPFDGRELGDDFARIRPPRREFMVLGGMMVGKADIPPLLAPFRDWSSFRHAAGLLTRYALDRVNYRRGTRLIMGNALVARLFDSIRRANVTLRFETGLSELISDRGAIVGAVLSSPNGQLAIRAHKGVVLATGGIGWSRELRERLFPHAARRYSLAPSSNTGDGILAGERIGAGLERGLDSPALWMPSSVMRQTDGRLSVFPHILLDRAKPGLLAVNRSGRRFVNEANSYHDFVAAMLASNAAATPAFLICDRTFIRDFGIGLVHPGTRSLTSYLQAGYLLEGQTIEELAQQIGTDADQLASTVKLYNRYAEAGIDEEFGRGTSELNKFNGDPDNKPNPCLRRIGPGPYYAVAVWPSDLASSAGLRTDARARVMSHDDRIIPGLYAVGNDSSSIFRGMYPGPGTMIGPAVVFAWCAAIDSAGTFTEYLK</sequence>
<dbReference type="InterPro" id="IPR003953">
    <property type="entry name" value="FAD-dep_OxRdtase_2_FAD-bd"/>
</dbReference>
<name>A0A2U8P027_9BRAD</name>
<keyword evidence="4" id="KW-0560">Oxidoreductase</keyword>
<dbReference type="AlphaFoldDB" id="A0A2U8P027"/>
<keyword evidence="2" id="KW-0285">Flavoprotein</keyword>
<dbReference type="Proteomes" id="UP000215703">
    <property type="component" value="Chromosome"/>
</dbReference>